<accession>A0A1S8YRF4</accession>
<dbReference type="FunFam" id="3.40.50.2000:FF:000024">
    <property type="entry name" value="Trehalose-6-phosphate synthase"/>
    <property type="match status" value="1"/>
</dbReference>
<evidence type="ECO:0000256" key="6">
    <source>
        <dbReference type="ARBA" id="ARBA00022676"/>
    </source>
</evidence>
<comment type="function">
    <text evidence="9">Probably involved in the osmoprotection via the biosynthesis of trehalose. Catalyzes the transfer of glucose from UDP-alpha-D-glucose (UDP-Glc) to D-glucose 6-phosphate (Glc-6-P) to form trehalose-6-phosphate. Acts with retention of the anomeric configuration of the UDP-sugar donor.</text>
</comment>
<dbReference type="InterPro" id="IPR001830">
    <property type="entry name" value="Glyco_trans_20"/>
</dbReference>
<evidence type="ECO:0000313" key="11">
    <source>
        <dbReference type="EMBL" id="OON41435.1"/>
    </source>
</evidence>
<evidence type="ECO:0000256" key="3">
    <source>
        <dbReference type="ARBA" id="ARBA00011881"/>
    </source>
</evidence>
<gene>
    <name evidence="11" type="ORF">BTJ39_05595</name>
</gene>
<dbReference type="Gene3D" id="3.40.50.2000">
    <property type="entry name" value="Glycogen Phosphorylase B"/>
    <property type="match status" value="2"/>
</dbReference>
<dbReference type="EMBL" id="MRUL01000002">
    <property type="protein sequence ID" value="OON41435.1"/>
    <property type="molecule type" value="Genomic_DNA"/>
</dbReference>
<proteinExistence type="inferred from homology"/>
<dbReference type="CDD" id="cd03788">
    <property type="entry name" value="GT20_TPS"/>
    <property type="match status" value="1"/>
</dbReference>
<dbReference type="Pfam" id="PF00982">
    <property type="entry name" value="Glyco_transf_20"/>
    <property type="match status" value="1"/>
</dbReference>
<evidence type="ECO:0000256" key="8">
    <source>
        <dbReference type="ARBA" id="ARBA00048039"/>
    </source>
</evidence>
<dbReference type="GO" id="GO:0005992">
    <property type="term" value="P:trehalose biosynthetic process"/>
    <property type="evidence" value="ECO:0007669"/>
    <property type="project" value="UniProtKB-UniRule"/>
</dbReference>
<keyword evidence="12" id="KW-1185">Reference proteome</keyword>
<dbReference type="InterPro" id="IPR012766">
    <property type="entry name" value="Trehalose_OtsA"/>
</dbReference>
<evidence type="ECO:0000256" key="10">
    <source>
        <dbReference type="SAM" id="MobiDB-lite"/>
    </source>
</evidence>
<keyword evidence="7 9" id="KW-0808">Transferase</keyword>
<dbReference type="RefSeq" id="WP_078001685.1">
    <property type="nucleotide sequence ID" value="NZ_MRUL01000002.1"/>
</dbReference>
<comment type="pathway">
    <text evidence="1 9">Glycan biosynthesis; trehalose biosynthesis.</text>
</comment>
<dbReference type="Proteomes" id="UP000190667">
    <property type="component" value="Unassembled WGS sequence"/>
</dbReference>
<evidence type="ECO:0000256" key="7">
    <source>
        <dbReference type="ARBA" id="ARBA00022679"/>
    </source>
</evidence>
<dbReference type="OrthoDB" id="9815690at2"/>
<comment type="subunit">
    <text evidence="3 9">Homotetramer.</text>
</comment>
<evidence type="ECO:0000256" key="9">
    <source>
        <dbReference type="RuleBase" id="RU362045"/>
    </source>
</evidence>
<evidence type="ECO:0000256" key="2">
    <source>
        <dbReference type="ARBA" id="ARBA00008799"/>
    </source>
</evidence>
<comment type="caution">
    <text evidence="11">The sequence shown here is derived from an EMBL/GenBank/DDBJ whole genome shotgun (WGS) entry which is preliminary data.</text>
</comment>
<dbReference type="SUPFAM" id="SSF53756">
    <property type="entry name" value="UDP-Glycosyltransferase/glycogen phosphorylase"/>
    <property type="match status" value="1"/>
</dbReference>
<evidence type="ECO:0000256" key="5">
    <source>
        <dbReference type="ARBA" id="ARBA00018539"/>
    </source>
</evidence>
<protein>
    <recommendedName>
        <fullName evidence="5 9">Trehalose-6-phosphate synthase</fullName>
        <ecNumber evidence="4 9">2.4.1.15</ecNumber>
    </recommendedName>
    <alternativeName>
        <fullName evidence="9">Osmoregulatory trehalose synthesis protein A</fullName>
    </alternativeName>
    <alternativeName>
        <fullName evidence="9">UDP-glucose-glucosephosphate glucosyltransferase</fullName>
    </alternativeName>
</protein>
<dbReference type="AlphaFoldDB" id="A0A1S8YRF4"/>
<dbReference type="PANTHER" id="PTHR10788:SF106">
    <property type="entry name" value="BCDNA.GH08860"/>
    <property type="match status" value="1"/>
</dbReference>
<evidence type="ECO:0000313" key="12">
    <source>
        <dbReference type="Proteomes" id="UP000190667"/>
    </source>
</evidence>
<comment type="catalytic activity">
    <reaction evidence="8 9">
        <text>D-glucose 6-phosphate + UDP-alpha-D-glucose = alpha,alpha-trehalose 6-phosphate + UDP + H(+)</text>
        <dbReference type="Rhea" id="RHEA:18889"/>
        <dbReference type="ChEBI" id="CHEBI:15378"/>
        <dbReference type="ChEBI" id="CHEBI:58223"/>
        <dbReference type="ChEBI" id="CHEBI:58429"/>
        <dbReference type="ChEBI" id="CHEBI:58885"/>
        <dbReference type="ChEBI" id="CHEBI:61548"/>
        <dbReference type="EC" id="2.4.1.15"/>
    </reaction>
</comment>
<dbReference type="UniPathway" id="UPA00299"/>
<dbReference type="PANTHER" id="PTHR10788">
    <property type="entry name" value="TREHALOSE-6-PHOSPHATE SYNTHASE"/>
    <property type="match status" value="1"/>
</dbReference>
<dbReference type="EC" id="2.4.1.15" evidence="4 9"/>
<dbReference type="GO" id="GO:0003825">
    <property type="term" value="F:alpha,alpha-trehalose-phosphate synthase (UDP-forming) activity"/>
    <property type="evidence" value="ECO:0007669"/>
    <property type="project" value="UniProtKB-UniRule"/>
</dbReference>
<keyword evidence="6 9" id="KW-0328">Glycosyltransferase</keyword>
<comment type="similarity">
    <text evidence="2 9">Belongs to the glycosyltransferase 20 family.</text>
</comment>
<organism evidence="11 12">
    <name type="scientific">Izhakiella australiensis</name>
    <dbReference type="NCBI Taxonomy" id="1926881"/>
    <lineage>
        <taxon>Bacteria</taxon>
        <taxon>Pseudomonadati</taxon>
        <taxon>Pseudomonadota</taxon>
        <taxon>Gammaproteobacteria</taxon>
        <taxon>Enterobacterales</taxon>
        <taxon>Erwiniaceae</taxon>
        <taxon>Izhakiella</taxon>
    </lineage>
</organism>
<dbReference type="NCBIfam" id="TIGR02400">
    <property type="entry name" value="trehalose_OtsA"/>
    <property type="match status" value="1"/>
</dbReference>
<feature type="compositionally biased region" description="Basic and acidic residues" evidence="10">
    <location>
        <begin position="467"/>
        <end position="476"/>
    </location>
</feature>
<name>A0A1S8YRF4_9GAMM</name>
<dbReference type="STRING" id="1926881.BTJ39_05595"/>
<evidence type="ECO:0000256" key="4">
    <source>
        <dbReference type="ARBA" id="ARBA00012538"/>
    </source>
</evidence>
<reference evidence="11 12" key="1">
    <citation type="submission" date="2016-12" db="EMBL/GenBank/DDBJ databases">
        <title>Izhakiella australiana sp. nov. of genus Izhakiella isolated from Australian desert.</title>
        <authorList>
            <person name="Ji M."/>
        </authorList>
    </citation>
    <scope>NUCLEOTIDE SEQUENCE [LARGE SCALE GENOMIC DNA]</scope>
    <source>
        <strain evidence="11 12">D4N98</strain>
    </source>
</reference>
<evidence type="ECO:0000256" key="1">
    <source>
        <dbReference type="ARBA" id="ARBA00005199"/>
    </source>
</evidence>
<feature type="region of interest" description="Disordered" evidence="10">
    <location>
        <begin position="457"/>
        <end position="476"/>
    </location>
</feature>
<dbReference type="NCBIfam" id="NF007513">
    <property type="entry name" value="PRK10117.1"/>
    <property type="match status" value="1"/>
</dbReference>
<sequence length="476" mass="53918">MSRLVVVSNRIALPEEGKASAGGLAVGILDALKSTGGVWFGWDGEISEIGEEEELVNTQEHDGITYASFGLNQNDYDLYYLQFSNAVIWPAFHYRLDLVQYQREAWEGYCSVNRLLAERLQPMLKPDDILWIHDYHLLPFAAELRKLGVNNPIGFFLHIPFPTPEIFNALPPHDALLTMLCQYDLLGFQTENDRLAFLDSVSQVTQIESRAAKQHRAFDNDFATEVYPIGIEPDSIKEMASGPLPPKMAAMKRDLGDIKNIIACERLDYSKGLPERFLAYESLLENYPQHRSNIRYTQIAPTSRGDVQAYQDIRHQLETEAGRINGKYGTLGWTPLYYLNQHFDRRLLMKIFRLTDVALITPLRDGMNLVAKEYVAAQNPDDPGVLVLSRFAGAANELTSALIVNPYDRDDVAAALDKALTMPREERVARYNDMMAVLRRNDIANWRKTFLKDLQALSSPHGNEGNDPVKDRPELA</sequence>